<evidence type="ECO:0000259" key="2">
    <source>
        <dbReference type="SMART" id="SM00701"/>
    </source>
</evidence>
<dbReference type="Pfam" id="PF01510">
    <property type="entry name" value="Amidase_2"/>
    <property type="match status" value="1"/>
</dbReference>
<evidence type="ECO:0000313" key="4">
    <source>
        <dbReference type="Proteomes" id="UP000618319"/>
    </source>
</evidence>
<feature type="domain" description="Peptidoglycan recognition protein family" evidence="2">
    <location>
        <begin position="54"/>
        <end position="195"/>
    </location>
</feature>
<dbReference type="InterPro" id="IPR002502">
    <property type="entry name" value="Amidase_domain"/>
</dbReference>
<dbReference type="InterPro" id="IPR036505">
    <property type="entry name" value="Amidase/PGRP_sf"/>
</dbReference>
<comment type="caution">
    <text evidence="3">The sequence shown here is derived from an EMBL/GenBank/DDBJ whole genome shotgun (WGS) entry which is preliminary data.</text>
</comment>
<dbReference type="CDD" id="cd06583">
    <property type="entry name" value="PGRP"/>
    <property type="match status" value="1"/>
</dbReference>
<keyword evidence="4" id="KW-1185">Reference proteome</keyword>
<gene>
    <name evidence="3" type="ORF">C4F40_11055</name>
</gene>
<reference evidence="3 4" key="1">
    <citation type="submission" date="2018-02" db="EMBL/GenBank/DDBJ databases">
        <title>Sphingobacterium KA21.</title>
        <authorList>
            <person name="Vasarhelyi B.M."/>
            <person name="Deshmukh S."/>
            <person name="Balint B."/>
            <person name="Kukolya J."/>
        </authorList>
    </citation>
    <scope>NUCLEOTIDE SEQUENCE [LARGE SCALE GENOMIC DNA]</scope>
    <source>
        <strain evidence="3 4">Ka21</strain>
    </source>
</reference>
<evidence type="ECO:0000313" key="3">
    <source>
        <dbReference type="EMBL" id="MBE8721262.1"/>
    </source>
</evidence>
<dbReference type="InterPro" id="IPR015510">
    <property type="entry name" value="PGRP"/>
</dbReference>
<sequence>MGIVIRSYANTIGKMVVMVFLFIGINNSEVLLADAGGSKHVVADSENSKQIDTVTIVPRSAWNAQEAKPYKAHLPVLITVHHEGGKILHKTDNAKQRLKNIQTWCMGPDRNWSDIPYHYLIAPDGTVYAGRNPLIVGETNTEYDPTGHLLICFLGNYNEQKIDEHLLAVLTDLLRDSCKKYKISPKDISTHKDHSKMTSCPGEDIYSYFESGYILNEVSRKMKKRS</sequence>
<dbReference type="EMBL" id="PSKQ01000019">
    <property type="protein sequence ID" value="MBE8721262.1"/>
    <property type="molecule type" value="Genomic_DNA"/>
</dbReference>
<name>A0ABR9T7C6_9SPHI</name>
<dbReference type="RefSeq" id="WP_196938485.1">
    <property type="nucleotide sequence ID" value="NZ_MU158689.1"/>
</dbReference>
<accession>A0ABR9T7C6</accession>
<dbReference type="PANTHER" id="PTHR11022">
    <property type="entry name" value="PEPTIDOGLYCAN RECOGNITION PROTEIN"/>
    <property type="match status" value="1"/>
</dbReference>
<evidence type="ECO:0000256" key="1">
    <source>
        <dbReference type="ARBA" id="ARBA00007553"/>
    </source>
</evidence>
<protein>
    <recommendedName>
        <fullName evidence="2">Peptidoglycan recognition protein family domain-containing protein</fullName>
    </recommendedName>
</protein>
<dbReference type="SMART" id="SM00701">
    <property type="entry name" value="PGRP"/>
    <property type="match status" value="1"/>
</dbReference>
<dbReference type="InterPro" id="IPR006619">
    <property type="entry name" value="PGRP_domain_met/bac"/>
</dbReference>
<dbReference type="PANTHER" id="PTHR11022:SF41">
    <property type="entry name" value="PEPTIDOGLYCAN-RECOGNITION PROTEIN LC-RELATED"/>
    <property type="match status" value="1"/>
</dbReference>
<comment type="similarity">
    <text evidence="1">Belongs to the N-acetylmuramoyl-L-alanine amidase 2 family.</text>
</comment>
<dbReference type="Gene3D" id="3.40.80.10">
    <property type="entry name" value="Peptidoglycan recognition protein-like"/>
    <property type="match status" value="1"/>
</dbReference>
<dbReference type="Proteomes" id="UP000618319">
    <property type="component" value="Unassembled WGS sequence"/>
</dbReference>
<proteinExistence type="inferred from homology"/>
<dbReference type="SUPFAM" id="SSF55846">
    <property type="entry name" value="N-acetylmuramoyl-L-alanine amidase-like"/>
    <property type="match status" value="1"/>
</dbReference>
<organism evidence="3 4">
    <name type="scientific">Sphingobacterium pedocola</name>
    <dbReference type="NCBI Taxonomy" id="2082722"/>
    <lineage>
        <taxon>Bacteria</taxon>
        <taxon>Pseudomonadati</taxon>
        <taxon>Bacteroidota</taxon>
        <taxon>Sphingobacteriia</taxon>
        <taxon>Sphingobacteriales</taxon>
        <taxon>Sphingobacteriaceae</taxon>
        <taxon>Sphingobacterium</taxon>
    </lineage>
</organism>